<evidence type="ECO:0000313" key="2">
    <source>
        <dbReference type="EMBL" id="KAH3887782.1"/>
    </source>
</evidence>
<dbReference type="InterPro" id="IPR016186">
    <property type="entry name" value="C-type_lectin-like/link_sf"/>
</dbReference>
<feature type="domain" description="C-type lectin" evidence="1">
    <location>
        <begin position="21"/>
        <end position="111"/>
    </location>
</feature>
<dbReference type="InterPro" id="IPR001304">
    <property type="entry name" value="C-type_lectin-like"/>
</dbReference>
<dbReference type="Proteomes" id="UP000828390">
    <property type="component" value="Unassembled WGS sequence"/>
</dbReference>
<dbReference type="CDD" id="cd00037">
    <property type="entry name" value="CLECT"/>
    <property type="match status" value="1"/>
</dbReference>
<dbReference type="Pfam" id="PF00059">
    <property type="entry name" value="Lectin_C"/>
    <property type="match status" value="1"/>
</dbReference>
<comment type="caution">
    <text evidence="2">The sequence shown here is derived from an EMBL/GenBank/DDBJ whole genome shotgun (WGS) entry which is preliminary data.</text>
</comment>
<evidence type="ECO:0000313" key="3">
    <source>
        <dbReference type="Proteomes" id="UP000828390"/>
    </source>
</evidence>
<dbReference type="EMBL" id="JAIWYP010000001">
    <property type="protein sequence ID" value="KAH3887782.1"/>
    <property type="molecule type" value="Genomic_DNA"/>
</dbReference>
<name>A0A9D4N188_DREPO</name>
<dbReference type="Gene3D" id="3.10.100.10">
    <property type="entry name" value="Mannose-Binding Protein A, subunit A"/>
    <property type="match status" value="1"/>
</dbReference>
<evidence type="ECO:0000259" key="1">
    <source>
        <dbReference type="Pfam" id="PF00059"/>
    </source>
</evidence>
<dbReference type="InterPro" id="IPR016187">
    <property type="entry name" value="CTDL_fold"/>
</dbReference>
<proteinExistence type="predicted"/>
<organism evidence="2 3">
    <name type="scientific">Dreissena polymorpha</name>
    <name type="common">Zebra mussel</name>
    <name type="synonym">Mytilus polymorpha</name>
    <dbReference type="NCBI Taxonomy" id="45954"/>
    <lineage>
        <taxon>Eukaryota</taxon>
        <taxon>Metazoa</taxon>
        <taxon>Spiralia</taxon>
        <taxon>Lophotrochozoa</taxon>
        <taxon>Mollusca</taxon>
        <taxon>Bivalvia</taxon>
        <taxon>Autobranchia</taxon>
        <taxon>Heteroconchia</taxon>
        <taxon>Euheterodonta</taxon>
        <taxon>Imparidentia</taxon>
        <taxon>Neoheterodontei</taxon>
        <taxon>Myida</taxon>
        <taxon>Dreissenoidea</taxon>
        <taxon>Dreissenidae</taxon>
        <taxon>Dreissena</taxon>
    </lineage>
</organism>
<sequence length="122" mass="13836">MVFFSKVYPKDKVFVGIPDRLDWTRSQQNCEWLGWRLASAESSSLMNRTVALMQNNDYWLGATKESGVWSWFSGAVMSTPPTEDSGGTFLLMWNGSLDDASGTDENMHVCKITFKLWHSVSQ</sequence>
<reference evidence="2" key="2">
    <citation type="submission" date="2020-11" db="EMBL/GenBank/DDBJ databases">
        <authorList>
            <person name="McCartney M.A."/>
            <person name="Auch B."/>
            <person name="Kono T."/>
            <person name="Mallez S."/>
            <person name="Becker A."/>
            <person name="Gohl D.M."/>
            <person name="Silverstein K.A.T."/>
            <person name="Koren S."/>
            <person name="Bechman K.B."/>
            <person name="Herman A."/>
            <person name="Abrahante J.E."/>
            <person name="Garbe J."/>
        </authorList>
    </citation>
    <scope>NUCLEOTIDE SEQUENCE</scope>
    <source>
        <strain evidence="2">Duluth1</strain>
        <tissue evidence="2">Whole animal</tissue>
    </source>
</reference>
<accession>A0A9D4N188</accession>
<reference evidence="2" key="1">
    <citation type="journal article" date="2019" name="bioRxiv">
        <title>The Genome of the Zebra Mussel, Dreissena polymorpha: A Resource for Invasive Species Research.</title>
        <authorList>
            <person name="McCartney M.A."/>
            <person name="Auch B."/>
            <person name="Kono T."/>
            <person name="Mallez S."/>
            <person name="Zhang Y."/>
            <person name="Obille A."/>
            <person name="Becker A."/>
            <person name="Abrahante J.E."/>
            <person name="Garbe J."/>
            <person name="Badalamenti J.P."/>
            <person name="Herman A."/>
            <person name="Mangelson H."/>
            <person name="Liachko I."/>
            <person name="Sullivan S."/>
            <person name="Sone E.D."/>
            <person name="Koren S."/>
            <person name="Silverstein K.A.T."/>
            <person name="Beckman K.B."/>
            <person name="Gohl D.M."/>
        </authorList>
    </citation>
    <scope>NUCLEOTIDE SEQUENCE</scope>
    <source>
        <strain evidence="2">Duluth1</strain>
        <tissue evidence="2">Whole animal</tissue>
    </source>
</reference>
<protein>
    <recommendedName>
        <fullName evidence="1">C-type lectin domain-containing protein</fullName>
    </recommendedName>
</protein>
<keyword evidence="3" id="KW-1185">Reference proteome</keyword>
<gene>
    <name evidence="2" type="ORF">DPMN_011803</name>
</gene>
<dbReference type="SUPFAM" id="SSF56436">
    <property type="entry name" value="C-type lectin-like"/>
    <property type="match status" value="1"/>
</dbReference>
<dbReference type="AlphaFoldDB" id="A0A9D4N188"/>